<accession>A0A644ZUV9</accession>
<dbReference type="EMBL" id="VSSQ01010503">
    <property type="protein sequence ID" value="MPM44506.1"/>
    <property type="molecule type" value="Genomic_DNA"/>
</dbReference>
<sequence length="180" mass="20751">MNTPLEPGTPLAAPLPAPVGRFDGRVQFEDWVRQSLRTAAREGWRELILSDGDFHDWPLGDRDMLETLNAWAAGSRAGGARRCTLLSANFDQVRQRFPRFVQWRTRWEHLLDCRQITVRNVADVPSVLWSPRWALHRLDAERSRGIASADAQFCLDWREKMREWITSRSRPGFPSTILGL</sequence>
<reference evidence="1" key="1">
    <citation type="submission" date="2019-08" db="EMBL/GenBank/DDBJ databases">
        <authorList>
            <person name="Kucharzyk K."/>
            <person name="Murdoch R.W."/>
            <person name="Higgins S."/>
            <person name="Loffler F."/>
        </authorList>
    </citation>
    <scope>NUCLEOTIDE SEQUENCE</scope>
</reference>
<dbReference type="AlphaFoldDB" id="A0A644ZUV9"/>
<evidence type="ECO:0000313" key="1">
    <source>
        <dbReference type="EMBL" id="MPM44506.1"/>
    </source>
</evidence>
<name>A0A644ZUV9_9ZZZZ</name>
<gene>
    <name evidence="1" type="ORF">SDC9_91184</name>
</gene>
<protein>
    <submittedName>
        <fullName evidence="1">Uncharacterized protein</fullName>
    </submittedName>
</protein>
<organism evidence="1">
    <name type="scientific">bioreactor metagenome</name>
    <dbReference type="NCBI Taxonomy" id="1076179"/>
    <lineage>
        <taxon>unclassified sequences</taxon>
        <taxon>metagenomes</taxon>
        <taxon>ecological metagenomes</taxon>
    </lineage>
</organism>
<proteinExistence type="predicted"/>
<comment type="caution">
    <text evidence="1">The sequence shown here is derived from an EMBL/GenBank/DDBJ whole genome shotgun (WGS) entry which is preliminary data.</text>
</comment>